<protein>
    <submittedName>
        <fullName evidence="2">DUF5325 family protein</fullName>
    </submittedName>
</protein>
<dbReference type="InterPro" id="IPR035211">
    <property type="entry name" value="DUF5325"/>
</dbReference>
<name>A0ABS3WA42_9BACL</name>
<feature type="transmembrane region" description="Helical" evidence="1">
    <location>
        <begin position="31"/>
        <end position="50"/>
    </location>
</feature>
<dbReference type="Pfam" id="PF17259">
    <property type="entry name" value="DUF5325"/>
    <property type="match status" value="1"/>
</dbReference>
<keyword evidence="1" id="KW-0472">Membrane</keyword>
<dbReference type="RefSeq" id="WP_208848074.1">
    <property type="nucleotide sequence ID" value="NZ_JAGGDJ010000008.1"/>
</dbReference>
<comment type="caution">
    <text evidence="2">The sequence shown here is derived from an EMBL/GenBank/DDBJ whole genome shotgun (WGS) entry which is preliminary data.</text>
</comment>
<dbReference type="EMBL" id="JAGGDJ010000008">
    <property type="protein sequence ID" value="MBO7745169.1"/>
    <property type="molecule type" value="Genomic_DNA"/>
</dbReference>
<dbReference type="Proteomes" id="UP000670947">
    <property type="component" value="Unassembled WGS sequence"/>
</dbReference>
<accession>A0ABS3WA42</accession>
<evidence type="ECO:0000313" key="3">
    <source>
        <dbReference type="Proteomes" id="UP000670947"/>
    </source>
</evidence>
<proteinExistence type="predicted"/>
<reference evidence="2 3" key="1">
    <citation type="submission" date="2021-03" db="EMBL/GenBank/DDBJ databases">
        <title>Paenibacillus artemisicola MWE-103 whole genome sequence.</title>
        <authorList>
            <person name="Ham Y.J."/>
        </authorList>
    </citation>
    <scope>NUCLEOTIDE SEQUENCE [LARGE SCALE GENOMIC DNA]</scope>
    <source>
        <strain evidence="2 3">MWE-103</strain>
    </source>
</reference>
<gene>
    <name evidence="2" type="ORF">I8J29_13245</name>
</gene>
<keyword evidence="3" id="KW-1185">Reference proteome</keyword>
<organism evidence="2 3">
    <name type="scientific">Paenibacillus artemisiicola</name>
    <dbReference type="NCBI Taxonomy" id="1172618"/>
    <lineage>
        <taxon>Bacteria</taxon>
        <taxon>Bacillati</taxon>
        <taxon>Bacillota</taxon>
        <taxon>Bacilli</taxon>
        <taxon>Bacillales</taxon>
        <taxon>Paenibacillaceae</taxon>
        <taxon>Paenibacillus</taxon>
    </lineage>
</organism>
<evidence type="ECO:0000313" key="2">
    <source>
        <dbReference type="EMBL" id="MBO7745169.1"/>
    </source>
</evidence>
<keyword evidence="1" id="KW-0812">Transmembrane</keyword>
<evidence type="ECO:0000256" key="1">
    <source>
        <dbReference type="SAM" id="Phobius"/>
    </source>
</evidence>
<keyword evidence="1" id="KW-1133">Transmembrane helix</keyword>
<sequence length="58" mass="6410">MSKPMALFFAVFSVLLMCATAISISYSGWLALLFFVLTVFSIGAGFIVSAKMRRRRQG</sequence>